<organism evidence="1 2">
    <name type="scientific">Candidatus Aphodosoma intestinipullorum</name>
    <dbReference type="NCBI Taxonomy" id="2840674"/>
    <lineage>
        <taxon>Bacteria</taxon>
        <taxon>Pseudomonadati</taxon>
        <taxon>Bacteroidota</taxon>
        <taxon>Bacteroidia</taxon>
        <taxon>Bacteroidales</taxon>
        <taxon>Candidatus Aphodosoma</taxon>
    </lineage>
</organism>
<dbReference type="Gene3D" id="2.180.10.10">
    <property type="entry name" value="RHS repeat-associated core"/>
    <property type="match status" value="1"/>
</dbReference>
<comment type="caution">
    <text evidence="1">The sequence shown here is derived from an EMBL/GenBank/DDBJ whole genome shotgun (WGS) entry which is preliminary data.</text>
</comment>
<protein>
    <submittedName>
        <fullName evidence="1">Uncharacterized protein</fullName>
    </submittedName>
</protein>
<dbReference type="EMBL" id="JADIMV010000020">
    <property type="protein sequence ID" value="MBO8439211.1"/>
    <property type="molecule type" value="Genomic_DNA"/>
</dbReference>
<dbReference type="AlphaFoldDB" id="A0A940DIX0"/>
<proteinExistence type="predicted"/>
<reference evidence="1" key="2">
    <citation type="journal article" date="2021" name="PeerJ">
        <title>Extensive microbial diversity within the chicken gut microbiome revealed by metagenomics and culture.</title>
        <authorList>
            <person name="Gilroy R."/>
            <person name="Ravi A."/>
            <person name="Getino M."/>
            <person name="Pursley I."/>
            <person name="Horton D.L."/>
            <person name="Alikhan N.F."/>
            <person name="Baker D."/>
            <person name="Gharbi K."/>
            <person name="Hall N."/>
            <person name="Watson M."/>
            <person name="Adriaenssens E.M."/>
            <person name="Foster-Nyarko E."/>
            <person name="Jarju S."/>
            <person name="Secka A."/>
            <person name="Antonio M."/>
            <person name="Oren A."/>
            <person name="Chaudhuri R.R."/>
            <person name="La Ragione R."/>
            <person name="Hildebrand F."/>
            <person name="Pallen M.J."/>
        </authorList>
    </citation>
    <scope>NUCLEOTIDE SEQUENCE</scope>
    <source>
        <strain evidence="1">3924</strain>
    </source>
</reference>
<reference evidence="1" key="1">
    <citation type="submission" date="2020-10" db="EMBL/GenBank/DDBJ databases">
        <authorList>
            <person name="Gilroy R."/>
        </authorList>
    </citation>
    <scope>NUCLEOTIDE SEQUENCE</scope>
    <source>
        <strain evidence="1">3924</strain>
    </source>
</reference>
<dbReference type="PROSITE" id="PS51257">
    <property type="entry name" value="PROKAR_LIPOPROTEIN"/>
    <property type="match status" value="1"/>
</dbReference>
<evidence type="ECO:0000313" key="2">
    <source>
        <dbReference type="Proteomes" id="UP000712007"/>
    </source>
</evidence>
<evidence type="ECO:0000313" key="1">
    <source>
        <dbReference type="EMBL" id="MBO8439211.1"/>
    </source>
</evidence>
<gene>
    <name evidence="1" type="ORF">IAC51_01010</name>
</gene>
<dbReference type="Proteomes" id="UP000712007">
    <property type="component" value="Unassembled WGS sequence"/>
</dbReference>
<accession>A0A940DIX0</accession>
<sequence length="264" mass="30776">MNRTLVTSCIVSALILCGCNGKVVLPEKDWQNDPFTGSLHGNVKSITTCTVIDSVPDWDEKSVALYDKQGLCVETRNYSKLYDTLYQKSLYTYNDEKLIAEIYETGFKGQFLSRSTFTYDYEKRQIQMDFVYTDEGANLVRNYSYDEHRHLTSYNVIHPQCEKPTQACTTVNKYDSEGREISSTTIQEKMGEKKTYTTTYLYNENGDVAEYQLVRNDNGNVLRHRRFTYRYDEHGNWTEQRAEHLDGILPMGNTITVREIEYYD</sequence>
<name>A0A940DIX0_9BACT</name>